<name>W4RIY5_9BACI</name>
<gene>
    <name evidence="1" type="ORF">JCM21738_512</name>
</gene>
<proteinExistence type="predicted"/>
<dbReference type="AlphaFoldDB" id="W4RIY5"/>
<sequence>MNTRMIVRNGILAALYIAVSAVIQPFGFTNVQFRVSEMFNHLIVWAVPAGGKETGYEAEIVRQLFMKSGVISGVKVKVQYFEIKVTGREIQIQDPDGLIHEIAWKKVSEMSETSFSSSSFPCRTIRISPCSLMHTPAEPTHNSIPISSLPSKVVPQIRINPSTAQLAFSN</sequence>
<dbReference type="Proteomes" id="UP000018949">
    <property type="component" value="Unassembled WGS sequence"/>
</dbReference>
<reference evidence="1 2" key="1">
    <citation type="submission" date="2013-12" db="EMBL/GenBank/DDBJ databases">
        <title>NBRP : Genome information of microbial organism related human and environment.</title>
        <authorList>
            <person name="Hattori M."/>
            <person name="Oshima K."/>
            <person name="Inaba H."/>
            <person name="Suda W."/>
            <person name="Sakamoto M."/>
            <person name="Iino T."/>
            <person name="Kitahara M."/>
            <person name="Oshida Y."/>
            <person name="Iida T."/>
            <person name="Kudo T."/>
            <person name="Itoh T."/>
            <person name="Ahmed I."/>
            <person name="Ohkuma M."/>
        </authorList>
    </citation>
    <scope>NUCLEOTIDE SEQUENCE [LARGE SCALE GENOMIC DNA]</scope>
    <source>
        <strain evidence="1 2">JCM 21738</strain>
    </source>
</reference>
<evidence type="ECO:0000313" key="1">
    <source>
        <dbReference type="EMBL" id="GAE43848.1"/>
    </source>
</evidence>
<protein>
    <submittedName>
        <fullName evidence="1">Transporter</fullName>
    </submittedName>
</protein>
<evidence type="ECO:0000313" key="2">
    <source>
        <dbReference type="Proteomes" id="UP000018949"/>
    </source>
</evidence>
<dbReference type="PANTHER" id="PTHR40044">
    <property type="entry name" value="INTEGRAL MEMBRANE PROTEIN-RELATED"/>
    <property type="match status" value="1"/>
</dbReference>
<dbReference type="PANTHER" id="PTHR40044:SF1">
    <property type="entry name" value="INTEGRAL MEMBRANE PROTEIN"/>
    <property type="match status" value="1"/>
</dbReference>
<dbReference type="eggNOG" id="COG1051">
    <property type="taxonomic scope" value="Bacteria"/>
</dbReference>
<comment type="caution">
    <text evidence="1">The sequence shown here is derived from an EMBL/GenBank/DDBJ whole genome shotgun (WGS) entry which is preliminary data.</text>
</comment>
<dbReference type="InterPro" id="IPR010387">
    <property type="entry name" value="QueT"/>
</dbReference>
<accession>W4RIY5</accession>
<dbReference type="eggNOG" id="COG4708">
    <property type="taxonomic scope" value="Bacteria"/>
</dbReference>
<dbReference type="EMBL" id="BAUW01000003">
    <property type="protein sequence ID" value="GAE43848.1"/>
    <property type="molecule type" value="Genomic_DNA"/>
</dbReference>
<dbReference type="Pfam" id="PF06177">
    <property type="entry name" value="QueT"/>
    <property type="match status" value="1"/>
</dbReference>
<organism evidence="1 2">
    <name type="scientific">Mesobacillus boroniphilus JCM 21738</name>
    <dbReference type="NCBI Taxonomy" id="1294265"/>
    <lineage>
        <taxon>Bacteria</taxon>
        <taxon>Bacillati</taxon>
        <taxon>Bacillota</taxon>
        <taxon>Bacilli</taxon>
        <taxon>Bacillales</taxon>
        <taxon>Bacillaceae</taxon>
        <taxon>Mesobacillus</taxon>
    </lineage>
</organism>
<keyword evidence="2" id="KW-1185">Reference proteome</keyword>